<keyword evidence="1" id="KW-0472">Membrane</keyword>
<keyword evidence="1" id="KW-1133">Transmembrane helix</keyword>
<evidence type="ECO:0000313" key="2">
    <source>
        <dbReference type="EMBL" id="KKS45748.1"/>
    </source>
</evidence>
<evidence type="ECO:0000256" key="1">
    <source>
        <dbReference type="SAM" id="Phobius"/>
    </source>
</evidence>
<organism evidence="2 3">
    <name type="scientific">Candidatus Gottesmanbacteria bacterium GW2011_GWA2_42_18</name>
    <dbReference type="NCBI Taxonomy" id="1618442"/>
    <lineage>
        <taxon>Bacteria</taxon>
        <taxon>Candidatus Gottesmaniibacteriota</taxon>
    </lineage>
</organism>
<keyword evidence="1" id="KW-0812">Transmembrane</keyword>
<sequence>MLNTVKNWYKKLPDRKPWIDLATAVLTIPVLVTVIIINIGNLKKDGNANDTNKTSLTPTIIEKVVNQYLIPSAAETLISDNTDEHSLVDDRESPTPVCNLDPAPYEIIFPKEGENVYVDPVCISLNKLGENFCTTQWAYRINNSSWSTYTNDPICLYNMAGGAVTLDIRTKSTVSGREKTYTRKFIYGNPVTPSQTFSSPAITPSN</sequence>
<comment type="caution">
    <text evidence="2">The sequence shown here is derived from an EMBL/GenBank/DDBJ whole genome shotgun (WGS) entry which is preliminary data.</text>
</comment>
<name>A0A0G1C7Z2_9BACT</name>
<dbReference type="Proteomes" id="UP000034320">
    <property type="component" value="Unassembled WGS sequence"/>
</dbReference>
<accession>A0A0G1C7Z2</accession>
<gene>
    <name evidence="2" type="ORF">UV09_C0029G0001</name>
</gene>
<reference evidence="2 3" key="1">
    <citation type="journal article" date="2015" name="Nature">
        <title>rRNA introns, odd ribosomes, and small enigmatic genomes across a large radiation of phyla.</title>
        <authorList>
            <person name="Brown C.T."/>
            <person name="Hug L.A."/>
            <person name="Thomas B.C."/>
            <person name="Sharon I."/>
            <person name="Castelle C.J."/>
            <person name="Singh A."/>
            <person name="Wilkins M.J."/>
            <person name="Williams K.H."/>
            <person name="Banfield J.F."/>
        </authorList>
    </citation>
    <scope>NUCLEOTIDE SEQUENCE [LARGE SCALE GENOMIC DNA]</scope>
</reference>
<dbReference type="AlphaFoldDB" id="A0A0G1C7Z2"/>
<dbReference type="EMBL" id="LCDD01000029">
    <property type="protein sequence ID" value="KKS45748.1"/>
    <property type="molecule type" value="Genomic_DNA"/>
</dbReference>
<feature type="transmembrane region" description="Helical" evidence="1">
    <location>
        <begin position="21"/>
        <end position="40"/>
    </location>
</feature>
<evidence type="ECO:0000313" key="3">
    <source>
        <dbReference type="Proteomes" id="UP000034320"/>
    </source>
</evidence>
<proteinExistence type="predicted"/>
<protein>
    <submittedName>
        <fullName evidence="2">Uncharacterized protein</fullName>
    </submittedName>
</protein>